<gene>
    <name evidence="10" type="ORF">DESAMIL20_1020</name>
</gene>
<feature type="transmembrane region" description="Helical" evidence="8">
    <location>
        <begin position="394"/>
        <end position="416"/>
    </location>
</feature>
<dbReference type="GO" id="GO:0016491">
    <property type="term" value="F:oxidoreductase activity"/>
    <property type="evidence" value="ECO:0007669"/>
    <property type="project" value="UniProtKB-KW"/>
</dbReference>
<dbReference type="GO" id="GO:0005886">
    <property type="term" value="C:plasma membrane"/>
    <property type="evidence" value="ECO:0007669"/>
    <property type="project" value="UniProtKB-SubCell"/>
</dbReference>
<evidence type="ECO:0000313" key="10">
    <source>
        <dbReference type="EMBL" id="OSS41467.1"/>
    </source>
</evidence>
<feature type="transmembrane region" description="Helical" evidence="8">
    <location>
        <begin position="242"/>
        <end position="260"/>
    </location>
</feature>
<accession>A0A1X4XVA0</accession>
<keyword evidence="11" id="KW-1185">Reference proteome</keyword>
<evidence type="ECO:0000313" key="11">
    <source>
        <dbReference type="Proteomes" id="UP000194141"/>
    </source>
</evidence>
<evidence type="ECO:0000256" key="3">
    <source>
        <dbReference type="ARBA" id="ARBA00022692"/>
    </source>
</evidence>
<dbReference type="PRINTS" id="PR01437">
    <property type="entry name" value="NUOXDRDTASE4"/>
</dbReference>
<protein>
    <submittedName>
        <fullName evidence="10">NADH-ubiquinone oxidoreductase chain M</fullName>
        <ecNumber evidence="10">1.6.5.3</ecNumber>
    </submittedName>
</protein>
<dbReference type="InterPro" id="IPR052175">
    <property type="entry name" value="ComplexI-like_HydComp"/>
</dbReference>
<evidence type="ECO:0000256" key="8">
    <source>
        <dbReference type="SAM" id="Phobius"/>
    </source>
</evidence>
<evidence type="ECO:0000256" key="7">
    <source>
        <dbReference type="RuleBase" id="RU000320"/>
    </source>
</evidence>
<dbReference type="RefSeq" id="WP_086033723.1">
    <property type="nucleotide sequence ID" value="NZ_MDSU01000018.1"/>
</dbReference>
<feature type="transmembrane region" description="Helical" evidence="8">
    <location>
        <begin position="117"/>
        <end position="135"/>
    </location>
</feature>
<feature type="transmembrane region" description="Helical" evidence="8">
    <location>
        <begin position="490"/>
        <end position="512"/>
    </location>
</feature>
<feature type="transmembrane region" description="Helical" evidence="8">
    <location>
        <begin position="295"/>
        <end position="314"/>
    </location>
</feature>
<keyword evidence="6 8" id="KW-0472">Membrane</keyword>
<dbReference type="AlphaFoldDB" id="A0A1X4XVA0"/>
<feature type="transmembrane region" description="Helical" evidence="8">
    <location>
        <begin position="66"/>
        <end position="86"/>
    </location>
</feature>
<evidence type="ECO:0000259" key="9">
    <source>
        <dbReference type="Pfam" id="PF00361"/>
    </source>
</evidence>
<sequence length="617" mass="68478">MLAFGLAILFFCMGMAVYFNKTLSYIFGFLGALCVVILGFESYHAGFSYQIDIYNIFKLGIGTDKLSSFFLIVAYICFSAIAVYSIDFGKLFSKTMAFLINLIMLSMLFIFCAKDAITFLIAFEIANICLFFSILERVNSHNQAYRFLAFSEGSSVLLMIAFAIVFSATGSFLFQAGQNNFLFALFAFLGFIIKMDIVPTHVWIAQTYSKAPSNIAAILSVPLTLVGTYGIFRILSLEKSYTLAILAIILGSLSAFWGALQSARETQLKTLPAYSTVENNGMILASLGVSMLAQYSQLTVLSEFSYLTTLFLIISHSFSKTTMFLSIGHAKETLGKETIDDVRGILKNVSKSAGFGILISGLSFSAVPPLVGFVSEWMLLESLFQSYKFSDATFKLIITFTGILIALAIGLSSFGIKKLIGFSSLGEFSSKIKKIPDFSIKLAENTMSALVVISGIFSFVILIYLGYGNLLNGLLGVFKPALIVSSKPVFGVLSPFMFAVVFVFLLIVVLLLKFSNKDTKTTMPWVGGLALKDNELYNTRGYSFIVEYVLRGIYRTKEKKTYVESYDISNSIYDFLERLFKKLSSTISKIIMNGHLYYYVTYIVAIFIIALFVFKFN</sequence>
<evidence type="ECO:0000256" key="2">
    <source>
        <dbReference type="ARBA" id="ARBA00022475"/>
    </source>
</evidence>
<dbReference type="STRING" id="1562698.DESAMIL20_1020"/>
<evidence type="ECO:0000256" key="6">
    <source>
        <dbReference type="ARBA" id="ARBA00023136"/>
    </source>
</evidence>
<dbReference type="Proteomes" id="UP000194141">
    <property type="component" value="Unassembled WGS sequence"/>
</dbReference>
<keyword evidence="3 7" id="KW-0812">Transmembrane</keyword>
<feature type="transmembrane region" description="Helical" evidence="8">
    <location>
        <begin position="155"/>
        <end position="174"/>
    </location>
</feature>
<feature type="domain" description="NADH:quinone oxidoreductase/Mrp antiporter transmembrane" evidence="9">
    <location>
        <begin position="113"/>
        <end position="388"/>
    </location>
</feature>
<dbReference type="GO" id="GO:0008137">
    <property type="term" value="F:NADH dehydrogenase (ubiquinone) activity"/>
    <property type="evidence" value="ECO:0007669"/>
    <property type="project" value="InterPro"/>
</dbReference>
<comment type="subcellular location">
    <subcellularLocation>
        <location evidence="1">Cell membrane</location>
        <topology evidence="1">Multi-pass membrane protein</topology>
    </subcellularLocation>
    <subcellularLocation>
        <location evidence="7">Membrane</location>
        <topology evidence="7">Multi-pass membrane protein</topology>
    </subcellularLocation>
</comment>
<feature type="transmembrane region" description="Helical" evidence="8">
    <location>
        <begin position="596"/>
        <end position="614"/>
    </location>
</feature>
<dbReference type="EC" id="1.6.5.3" evidence="10"/>
<feature type="transmembrane region" description="Helical" evidence="8">
    <location>
        <begin position="26"/>
        <end position="45"/>
    </location>
</feature>
<keyword evidence="10" id="KW-0830">Ubiquinone</keyword>
<evidence type="ECO:0000256" key="5">
    <source>
        <dbReference type="ARBA" id="ARBA00023002"/>
    </source>
</evidence>
<proteinExistence type="predicted"/>
<keyword evidence="2" id="KW-1003">Cell membrane</keyword>
<feature type="transmembrane region" description="Helical" evidence="8">
    <location>
        <begin position="92"/>
        <end position="110"/>
    </location>
</feature>
<feature type="transmembrane region" description="Helical" evidence="8">
    <location>
        <begin position="181"/>
        <end position="203"/>
    </location>
</feature>
<feature type="transmembrane region" description="Helical" evidence="8">
    <location>
        <begin position="215"/>
        <end position="235"/>
    </location>
</feature>
<keyword evidence="4 8" id="KW-1133">Transmembrane helix</keyword>
<dbReference type="InterPro" id="IPR003918">
    <property type="entry name" value="NADH_UbQ_OxRdtase"/>
</dbReference>
<dbReference type="EMBL" id="MDSU01000018">
    <property type="protein sequence ID" value="OSS41467.1"/>
    <property type="molecule type" value="Genomic_DNA"/>
</dbReference>
<dbReference type="InterPro" id="IPR001750">
    <property type="entry name" value="ND/Mrp_TM"/>
</dbReference>
<dbReference type="OrthoDB" id="9768329at2"/>
<dbReference type="Pfam" id="PF00361">
    <property type="entry name" value="Proton_antipo_M"/>
    <property type="match status" value="1"/>
</dbReference>
<dbReference type="GO" id="GO:0042773">
    <property type="term" value="P:ATP synthesis coupled electron transport"/>
    <property type="evidence" value="ECO:0007669"/>
    <property type="project" value="InterPro"/>
</dbReference>
<feature type="transmembrane region" description="Helical" evidence="8">
    <location>
        <begin position="353"/>
        <end position="374"/>
    </location>
</feature>
<organism evidence="10 11">
    <name type="scientific">Desulfurella amilsii</name>
    <dbReference type="NCBI Taxonomy" id="1562698"/>
    <lineage>
        <taxon>Bacteria</taxon>
        <taxon>Pseudomonadati</taxon>
        <taxon>Campylobacterota</taxon>
        <taxon>Desulfurellia</taxon>
        <taxon>Desulfurellales</taxon>
        <taxon>Desulfurellaceae</taxon>
        <taxon>Desulfurella</taxon>
    </lineage>
</organism>
<dbReference type="PANTHER" id="PTHR42682:SF3">
    <property type="entry name" value="FORMATE HYDROGENLYASE SUBUNIT 3-RELATED"/>
    <property type="match status" value="1"/>
</dbReference>
<dbReference type="PANTHER" id="PTHR42682">
    <property type="entry name" value="HYDROGENASE-4 COMPONENT F"/>
    <property type="match status" value="1"/>
</dbReference>
<feature type="transmembrane region" description="Helical" evidence="8">
    <location>
        <begin position="449"/>
        <end position="470"/>
    </location>
</feature>
<evidence type="ECO:0000256" key="1">
    <source>
        <dbReference type="ARBA" id="ARBA00004651"/>
    </source>
</evidence>
<comment type="caution">
    <text evidence="10">The sequence shown here is derived from an EMBL/GenBank/DDBJ whole genome shotgun (WGS) entry which is preliminary data.</text>
</comment>
<name>A0A1X4XVA0_9BACT</name>
<evidence type="ECO:0000256" key="4">
    <source>
        <dbReference type="ARBA" id="ARBA00022989"/>
    </source>
</evidence>
<reference evidence="10 11" key="1">
    <citation type="journal article" date="2017" name="Front. Microbiol.">
        <title>Genome Sequence of Desulfurella amilsii Strain TR1 and Comparative Genomics of Desulfurellaceae Family.</title>
        <authorList>
            <person name="Florentino A.P."/>
            <person name="Stams A.J."/>
            <person name="Sanchez-Andrea I."/>
        </authorList>
    </citation>
    <scope>NUCLEOTIDE SEQUENCE [LARGE SCALE GENOMIC DNA]</scope>
    <source>
        <strain evidence="10 11">TR1</strain>
    </source>
</reference>
<keyword evidence="5 10" id="KW-0560">Oxidoreductase</keyword>